<dbReference type="SUPFAM" id="SSF56529">
    <property type="entry name" value="FAH"/>
    <property type="match status" value="1"/>
</dbReference>
<name>A0A382LQ88_9ZZZZ</name>
<organism evidence="3">
    <name type="scientific">marine metagenome</name>
    <dbReference type="NCBI Taxonomy" id="408172"/>
    <lineage>
        <taxon>unclassified sequences</taxon>
        <taxon>metagenomes</taxon>
        <taxon>ecological metagenomes</taxon>
    </lineage>
</organism>
<dbReference type="GO" id="GO:0005737">
    <property type="term" value="C:cytoplasm"/>
    <property type="evidence" value="ECO:0007669"/>
    <property type="project" value="TreeGrafter"/>
</dbReference>
<dbReference type="InterPro" id="IPR036663">
    <property type="entry name" value="Fumarylacetoacetase_C_sf"/>
</dbReference>
<feature type="domain" description="Fumarylacetoacetase-like C-terminal" evidence="2">
    <location>
        <begin position="97"/>
        <end position="255"/>
    </location>
</feature>
<accession>A0A382LQ88</accession>
<evidence type="ECO:0000259" key="2">
    <source>
        <dbReference type="Pfam" id="PF01557"/>
    </source>
</evidence>
<dbReference type="AlphaFoldDB" id="A0A382LQ88"/>
<evidence type="ECO:0000313" key="3">
    <source>
        <dbReference type="EMBL" id="SVC37427.1"/>
    </source>
</evidence>
<sequence length="257" mass="27622">MIVMTNGVAQELWNARVNNTKLASNFAGSPGTEDEAYDIQQAMIAASGLAVTGWKIGATVKALFEALGVSQPFLGPLFQRFTHNSGSELQVLPGHSIETEMTVRLQSDLIPRERPYDRSEIESAIAAIHPSFEIVGARFEGELAGAGFRLIADGGANIGTVLGKEVRNWSGLDLANYPVNLSINGNTVHEGNTSVLLWDHIFDALTWCLRHPVLSQRGLRAGDLIMTGTCTGITPISPGDKAEADFGEMGEVSVRFI</sequence>
<keyword evidence="1" id="KW-0456">Lyase</keyword>
<dbReference type="Pfam" id="PF01557">
    <property type="entry name" value="FAA_hydrolase"/>
    <property type="match status" value="1"/>
</dbReference>
<dbReference type="Gene3D" id="3.90.850.10">
    <property type="entry name" value="Fumarylacetoacetase-like, C-terminal domain"/>
    <property type="match status" value="1"/>
</dbReference>
<dbReference type="PANTHER" id="PTHR30143">
    <property type="entry name" value="ACID HYDRATASE"/>
    <property type="match status" value="1"/>
</dbReference>
<dbReference type="InterPro" id="IPR050772">
    <property type="entry name" value="Hydratase-Decarb/MhpD_sf"/>
</dbReference>
<dbReference type="InterPro" id="IPR011234">
    <property type="entry name" value="Fumarylacetoacetase-like_C"/>
</dbReference>
<evidence type="ECO:0000256" key="1">
    <source>
        <dbReference type="ARBA" id="ARBA00023239"/>
    </source>
</evidence>
<dbReference type="GO" id="GO:0008684">
    <property type="term" value="F:2-oxopent-4-enoate hydratase activity"/>
    <property type="evidence" value="ECO:0007669"/>
    <property type="project" value="TreeGrafter"/>
</dbReference>
<proteinExistence type="predicted"/>
<dbReference type="PANTHER" id="PTHR30143:SF0">
    <property type="entry name" value="2-KETO-4-PENTENOATE HYDRATASE"/>
    <property type="match status" value="1"/>
</dbReference>
<reference evidence="3" key="1">
    <citation type="submission" date="2018-05" db="EMBL/GenBank/DDBJ databases">
        <authorList>
            <person name="Lanie J.A."/>
            <person name="Ng W.-L."/>
            <person name="Kazmierczak K.M."/>
            <person name="Andrzejewski T.M."/>
            <person name="Davidsen T.M."/>
            <person name="Wayne K.J."/>
            <person name="Tettelin H."/>
            <person name="Glass J.I."/>
            <person name="Rusch D."/>
            <person name="Podicherti R."/>
            <person name="Tsui H.-C.T."/>
            <person name="Winkler M.E."/>
        </authorList>
    </citation>
    <scope>NUCLEOTIDE SEQUENCE</scope>
</reference>
<dbReference type="EMBL" id="UINC01087773">
    <property type="protein sequence ID" value="SVC37427.1"/>
    <property type="molecule type" value="Genomic_DNA"/>
</dbReference>
<gene>
    <name evidence="3" type="ORF">METZ01_LOCUS290281</name>
</gene>
<protein>
    <recommendedName>
        <fullName evidence="2">Fumarylacetoacetase-like C-terminal domain-containing protein</fullName>
    </recommendedName>
</protein>